<proteinExistence type="predicted"/>
<dbReference type="EMBL" id="BGPR01002749">
    <property type="protein sequence ID" value="GBM78370.1"/>
    <property type="molecule type" value="Genomic_DNA"/>
</dbReference>
<reference evidence="1 2" key="1">
    <citation type="journal article" date="2019" name="Sci. Rep.">
        <title>Orb-weaving spider Araneus ventricosus genome elucidates the spidroin gene catalogue.</title>
        <authorList>
            <person name="Kono N."/>
            <person name="Nakamura H."/>
            <person name="Ohtoshi R."/>
            <person name="Moran D.A.P."/>
            <person name="Shinohara A."/>
            <person name="Yoshida Y."/>
            <person name="Fujiwara M."/>
            <person name="Mori M."/>
            <person name="Tomita M."/>
            <person name="Arakawa K."/>
        </authorList>
    </citation>
    <scope>NUCLEOTIDE SEQUENCE [LARGE SCALE GENOMIC DNA]</scope>
</reference>
<dbReference type="Proteomes" id="UP000499080">
    <property type="component" value="Unassembled WGS sequence"/>
</dbReference>
<evidence type="ECO:0000313" key="1">
    <source>
        <dbReference type="EMBL" id="GBM78370.1"/>
    </source>
</evidence>
<evidence type="ECO:0000313" key="2">
    <source>
        <dbReference type="Proteomes" id="UP000499080"/>
    </source>
</evidence>
<sequence length="166" mass="19010">MISLETLVWVAAPKPTARLALKLTTRLAPKSTIILAPKLTTRLAPKLTTRLAPKSTTRLDHKSTTRLAPKSTTTEFIKLLDKIINVLVNSPRSDVAFSKYVNDASALATNFDINVEFPFKRHREFVFSIMNALIKRQKTQTYYLKYNFTQQLWMLLRILFKKGLTL</sequence>
<dbReference type="AlphaFoldDB" id="A0A4Y2IL92"/>
<comment type="caution">
    <text evidence="1">The sequence shown here is derived from an EMBL/GenBank/DDBJ whole genome shotgun (WGS) entry which is preliminary data.</text>
</comment>
<protein>
    <submittedName>
        <fullName evidence="1">Uncharacterized protein</fullName>
    </submittedName>
</protein>
<name>A0A4Y2IL92_ARAVE</name>
<gene>
    <name evidence="1" type="ORF">AVEN_7225_1</name>
</gene>
<organism evidence="1 2">
    <name type="scientific">Araneus ventricosus</name>
    <name type="common">Orbweaver spider</name>
    <name type="synonym">Epeira ventricosa</name>
    <dbReference type="NCBI Taxonomy" id="182803"/>
    <lineage>
        <taxon>Eukaryota</taxon>
        <taxon>Metazoa</taxon>
        <taxon>Ecdysozoa</taxon>
        <taxon>Arthropoda</taxon>
        <taxon>Chelicerata</taxon>
        <taxon>Arachnida</taxon>
        <taxon>Araneae</taxon>
        <taxon>Araneomorphae</taxon>
        <taxon>Entelegynae</taxon>
        <taxon>Araneoidea</taxon>
        <taxon>Araneidae</taxon>
        <taxon>Araneus</taxon>
    </lineage>
</organism>
<keyword evidence="2" id="KW-1185">Reference proteome</keyword>
<accession>A0A4Y2IL92</accession>